<dbReference type="GO" id="GO:0005886">
    <property type="term" value="C:plasma membrane"/>
    <property type="evidence" value="ECO:0007669"/>
    <property type="project" value="UniProtKB-SubCell"/>
</dbReference>
<dbReference type="GO" id="GO:0008360">
    <property type="term" value="P:regulation of cell shape"/>
    <property type="evidence" value="ECO:0007669"/>
    <property type="project" value="UniProtKB-KW"/>
</dbReference>
<evidence type="ECO:0000256" key="6">
    <source>
        <dbReference type="ARBA" id="ARBA00022960"/>
    </source>
</evidence>
<dbReference type="InterPro" id="IPR012338">
    <property type="entry name" value="Beta-lactam/transpept-like"/>
</dbReference>
<dbReference type="Gene3D" id="3.40.710.10">
    <property type="entry name" value="DD-peptidase/beta-lactamase superfamily"/>
    <property type="match status" value="1"/>
</dbReference>
<sequence length="693" mass="77520">MFNINQTTNKDQRRQYFALRINVFFFSTFIIFCVIIVRLAILQFVEGATLTEKESNGLLKTVALSPIRGTIYDDTHTKLAYSTPIQSLFITLMQDYSLAKEEILLKKKKPLVRPVAFQLAEKIEKALNTLDPNGEKLTQQNIIDAMDLEFLKGPGYQPRRIKTDLNLAEIAYFSENKTAFPGIEIEIVEESTRHYNPETIAVQTVGYIKYFKSSKEIYSKIDAFQKVKDTQKNPGLTYTEDEIVGYDGIEFAFQDELRGQNGYKEISVTPQNMPLAVEQVVPPEKGHDIYLTINKNVQLKTEQAITDQLNWLHTNTVSGKTHPNAITGYAVAMEVDTGKVIAMASMPDYNTNVWKSSGSKNISTEDFKQIKNNYQNGTITPYSSGRSVNGLESVLLLGSTIKPLSVLIGLEEGLFRTTDHYFDRGVTYIGKEGSETPIRNSSGHVLRSLDPAKAITDSSNVFMVDMVGKKLNSKYPGEEGIGKWDEYMKKFGLGVNTGVDLPKEYRGTLEYNDVEQAGSNLAALAYASFGQQGKYTTLQLAQYTAMLANQGKRLKPQLVNEIKRQDGTTLRKFGPEILNEIKLDKSYWREITQGMNTKVSAFEGFPYDFARKTGTSEQDAKGKMRDNGIFIAYAPRDNPKLAIAVVVPEGGFGAQSAAPIARKIFDAYDQEYGLDGNPKKYIPIAESTSLSVR</sequence>
<dbReference type="InterPro" id="IPR001460">
    <property type="entry name" value="PCN-bd_Tpept"/>
</dbReference>
<feature type="transmembrane region" description="Helical" evidence="11">
    <location>
        <begin position="21"/>
        <end position="45"/>
    </location>
</feature>
<evidence type="ECO:0000256" key="5">
    <source>
        <dbReference type="ARBA" id="ARBA00022692"/>
    </source>
</evidence>
<feature type="domain" description="Penicillin-binding protein transpeptidase" evidence="12">
    <location>
        <begin position="328"/>
        <end position="665"/>
    </location>
</feature>
<dbReference type="OrthoDB" id="9770103at2"/>
<evidence type="ECO:0000313" key="15">
    <source>
        <dbReference type="Proteomes" id="UP000076967"/>
    </source>
</evidence>
<dbReference type="SUPFAM" id="SSF56519">
    <property type="entry name" value="Penicillin binding protein dimerisation domain"/>
    <property type="match status" value="1"/>
</dbReference>
<keyword evidence="6" id="KW-0133">Cell shape</keyword>
<evidence type="ECO:0000256" key="7">
    <source>
        <dbReference type="ARBA" id="ARBA00022984"/>
    </source>
</evidence>
<proteinExistence type="inferred from homology"/>
<dbReference type="GO" id="GO:0008658">
    <property type="term" value="F:penicillin binding"/>
    <property type="evidence" value="ECO:0007669"/>
    <property type="project" value="InterPro"/>
</dbReference>
<dbReference type="GO" id="GO:0071972">
    <property type="term" value="F:peptidoglycan L,D-transpeptidase activity"/>
    <property type="evidence" value="ECO:0007669"/>
    <property type="project" value="TreeGrafter"/>
</dbReference>
<evidence type="ECO:0000259" key="12">
    <source>
        <dbReference type="Pfam" id="PF00905"/>
    </source>
</evidence>
<evidence type="ECO:0000256" key="3">
    <source>
        <dbReference type="ARBA" id="ARBA00007171"/>
    </source>
</evidence>
<dbReference type="RefSeq" id="WP_068532153.1">
    <property type="nucleotide sequence ID" value="NZ_LVJH01000017.1"/>
</dbReference>
<accession>A0A168L2A9</accession>
<dbReference type="STRING" id="494026.PGLA_10045"/>
<keyword evidence="9 11" id="KW-0472">Membrane</keyword>
<dbReference type="EMBL" id="LVJH01000017">
    <property type="protein sequence ID" value="OAB42801.1"/>
    <property type="molecule type" value="Genomic_DNA"/>
</dbReference>
<evidence type="ECO:0000256" key="10">
    <source>
        <dbReference type="ARBA" id="ARBA00023316"/>
    </source>
</evidence>
<evidence type="ECO:0000256" key="8">
    <source>
        <dbReference type="ARBA" id="ARBA00022989"/>
    </source>
</evidence>
<dbReference type="Gene3D" id="3.90.1310.10">
    <property type="entry name" value="Penicillin-binding protein 2a (Domain 2)"/>
    <property type="match status" value="1"/>
</dbReference>
<keyword evidence="4" id="KW-1003">Cell membrane</keyword>
<keyword evidence="10" id="KW-0961">Cell wall biogenesis/degradation</keyword>
<gene>
    <name evidence="14" type="ORF">PGLA_10045</name>
</gene>
<comment type="caution">
    <text evidence="14">The sequence shown here is derived from an EMBL/GenBank/DDBJ whole genome shotgun (WGS) entry which is preliminary data.</text>
</comment>
<keyword evidence="15" id="KW-1185">Reference proteome</keyword>
<evidence type="ECO:0000259" key="13">
    <source>
        <dbReference type="Pfam" id="PF03717"/>
    </source>
</evidence>
<evidence type="ECO:0000256" key="9">
    <source>
        <dbReference type="ARBA" id="ARBA00023136"/>
    </source>
</evidence>
<dbReference type="PANTHER" id="PTHR30627:SF2">
    <property type="entry name" value="PEPTIDOGLYCAN D,D-TRANSPEPTIDASE MRDA"/>
    <property type="match status" value="1"/>
</dbReference>
<reference evidence="14 15" key="1">
    <citation type="submission" date="2016-03" db="EMBL/GenBank/DDBJ databases">
        <title>Draft genome sequence of Paenibacillus glacialis DSM 22343.</title>
        <authorList>
            <person name="Shin S.-K."/>
            <person name="Yi H."/>
        </authorList>
    </citation>
    <scope>NUCLEOTIDE SEQUENCE [LARGE SCALE GENOMIC DNA]</scope>
    <source>
        <strain evidence="14 15">DSM 22343</strain>
    </source>
</reference>
<dbReference type="Pfam" id="PF00905">
    <property type="entry name" value="Transpeptidase"/>
    <property type="match status" value="1"/>
</dbReference>
<dbReference type="InterPro" id="IPR036138">
    <property type="entry name" value="PBP_dimer_sf"/>
</dbReference>
<dbReference type="Proteomes" id="UP000076967">
    <property type="component" value="Unassembled WGS sequence"/>
</dbReference>
<dbReference type="SUPFAM" id="SSF56601">
    <property type="entry name" value="beta-lactamase/transpeptidase-like"/>
    <property type="match status" value="1"/>
</dbReference>
<dbReference type="GO" id="GO:0071555">
    <property type="term" value="P:cell wall organization"/>
    <property type="evidence" value="ECO:0007669"/>
    <property type="project" value="UniProtKB-KW"/>
</dbReference>
<dbReference type="GO" id="GO:0009252">
    <property type="term" value="P:peptidoglycan biosynthetic process"/>
    <property type="evidence" value="ECO:0007669"/>
    <property type="project" value="UniProtKB-KW"/>
</dbReference>
<comment type="subcellular location">
    <subcellularLocation>
        <location evidence="2">Cell membrane</location>
    </subcellularLocation>
    <subcellularLocation>
        <location evidence="1">Membrane</location>
        <topology evidence="1">Single-pass membrane protein</topology>
    </subcellularLocation>
</comment>
<evidence type="ECO:0000256" key="2">
    <source>
        <dbReference type="ARBA" id="ARBA00004236"/>
    </source>
</evidence>
<keyword evidence="7" id="KW-0573">Peptidoglycan synthesis</keyword>
<dbReference type="GO" id="GO:0051301">
    <property type="term" value="P:cell division"/>
    <property type="evidence" value="ECO:0007669"/>
    <property type="project" value="UniProtKB-KW"/>
</dbReference>
<name>A0A168L2A9_9BACL</name>
<dbReference type="InterPro" id="IPR050515">
    <property type="entry name" value="Beta-lactam/transpept"/>
</dbReference>
<dbReference type="Pfam" id="PF03717">
    <property type="entry name" value="PBP_dimer"/>
    <property type="match status" value="1"/>
</dbReference>
<evidence type="ECO:0000256" key="1">
    <source>
        <dbReference type="ARBA" id="ARBA00004167"/>
    </source>
</evidence>
<keyword evidence="14" id="KW-0132">Cell division</keyword>
<keyword evidence="8 11" id="KW-1133">Transmembrane helix</keyword>
<organism evidence="14 15">
    <name type="scientific">Paenibacillus glacialis</name>
    <dbReference type="NCBI Taxonomy" id="494026"/>
    <lineage>
        <taxon>Bacteria</taxon>
        <taxon>Bacillati</taxon>
        <taxon>Bacillota</taxon>
        <taxon>Bacilli</taxon>
        <taxon>Bacillales</taxon>
        <taxon>Paenibacillaceae</taxon>
        <taxon>Paenibacillus</taxon>
    </lineage>
</organism>
<dbReference type="InterPro" id="IPR005311">
    <property type="entry name" value="PBP_dimer"/>
</dbReference>
<comment type="similarity">
    <text evidence="3">Belongs to the transpeptidase family.</text>
</comment>
<dbReference type="AlphaFoldDB" id="A0A168L2A9"/>
<keyword evidence="14" id="KW-0131">Cell cycle</keyword>
<protein>
    <submittedName>
        <fullName evidence="14">Cell division protein FtsI</fullName>
    </submittedName>
</protein>
<evidence type="ECO:0000256" key="11">
    <source>
        <dbReference type="SAM" id="Phobius"/>
    </source>
</evidence>
<evidence type="ECO:0000256" key="4">
    <source>
        <dbReference type="ARBA" id="ARBA00022475"/>
    </source>
</evidence>
<feature type="domain" description="Penicillin-binding protein dimerisation" evidence="13">
    <location>
        <begin position="65"/>
        <end position="275"/>
    </location>
</feature>
<evidence type="ECO:0000313" key="14">
    <source>
        <dbReference type="EMBL" id="OAB42801.1"/>
    </source>
</evidence>
<keyword evidence="5 11" id="KW-0812">Transmembrane</keyword>
<dbReference type="PANTHER" id="PTHR30627">
    <property type="entry name" value="PEPTIDOGLYCAN D,D-TRANSPEPTIDASE"/>
    <property type="match status" value="1"/>
</dbReference>